<accession>A0A6J4R479</accession>
<evidence type="ECO:0000313" key="2">
    <source>
        <dbReference type="EMBL" id="CAA9462311.1"/>
    </source>
</evidence>
<evidence type="ECO:0000256" key="1">
    <source>
        <dbReference type="SAM" id="MobiDB-lite"/>
    </source>
</evidence>
<proteinExistence type="predicted"/>
<dbReference type="AlphaFoldDB" id="A0A6J4R479"/>
<feature type="region of interest" description="Disordered" evidence="1">
    <location>
        <begin position="1"/>
        <end position="61"/>
    </location>
</feature>
<dbReference type="EMBL" id="CADCVJ010000015">
    <property type="protein sequence ID" value="CAA9462311.1"/>
    <property type="molecule type" value="Genomic_DNA"/>
</dbReference>
<protein>
    <submittedName>
        <fullName evidence="2">Uncharacterized protein</fullName>
    </submittedName>
</protein>
<feature type="compositionally biased region" description="Low complexity" evidence="1">
    <location>
        <begin position="17"/>
        <end position="26"/>
    </location>
</feature>
<sequence length="61" mass="6183">MSSTPSPCAAAEEVRGRALAGGRTARPITRDVGRNPPSPRRVEATSGGGLESHVSVTVGLV</sequence>
<organism evidence="2">
    <name type="scientific">uncultured Solirubrobacteraceae bacterium</name>
    <dbReference type="NCBI Taxonomy" id="1162706"/>
    <lineage>
        <taxon>Bacteria</taxon>
        <taxon>Bacillati</taxon>
        <taxon>Actinomycetota</taxon>
        <taxon>Thermoleophilia</taxon>
        <taxon>Solirubrobacterales</taxon>
        <taxon>Solirubrobacteraceae</taxon>
        <taxon>environmental samples</taxon>
    </lineage>
</organism>
<gene>
    <name evidence="2" type="ORF">AVDCRST_MAG38-226</name>
</gene>
<reference evidence="2" key="1">
    <citation type="submission" date="2020-02" db="EMBL/GenBank/DDBJ databases">
        <authorList>
            <person name="Meier V. D."/>
        </authorList>
    </citation>
    <scope>NUCLEOTIDE SEQUENCE</scope>
    <source>
        <strain evidence="2">AVDCRST_MAG38</strain>
    </source>
</reference>
<name>A0A6J4R479_9ACTN</name>